<sequence length="239" mass="26969">MFPRPHAGLMPEVNYHRVSNPARGCRQQEQNAEIYHSKGQPRAVFFCENNSDAGRPDGVRARGGGAPPRAVPFVFPTAVHSRPISGARASACQRWFRYKDFRVYQRKNKIFLVHNKAIRAEIQTFPWVSDSALVEHERTETATSKHSAGVTYGTFFSLSLSFSFAFSFSLFLVSHSGRSSPHFVGAGGGRGRERERRTGWDDEEPRPSQRAQRARHVCFAVQYAKNPAQAKCTRMKPTR</sequence>
<protein>
    <submittedName>
        <fullName evidence="2">Uncharacterized protein</fullName>
    </submittedName>
</protein>
<dbReference type="AlphaFoldDB" id="A0A4C1TZN9"/>
<dbReference type="Proteomes" id="UP000299102">
    <property type="component" value="Unassembled WGS sequence"/>
</dbReference>
<accession>A0A4C1TZN9</accession>
<evidence type="ECO:0000256" key="1">
    <source>
        <dbReference type="SAM" id="MobiDB-lite"/>
    </source>
</evidence>
<organism evidence="2 3">
    <name type="scientific">Eumeta variegata</name>
    <name type="common">Bagworm moth</name>
    <name type="synonym">Eumeta japonica</name>
    <dbReference type="NCBI Taxonomy" id="151549"/>
    <lineage>
        <taxon>Eukaryota</taxon>
        <taxon>Metazoa</taxon>
        <taxon>Ecdysozoa</taxon>
        <taxon>Arthropoda</taxon>
        <taxon>Hexapoda</taxon>
        <taxon>Insecta</taxon>
        <taxon>Pterygota</taxon>
        <taxon>Neoptera</taxon>
        <taxon>Endopterygota</taxon>
        <taxon>Lepidoptera</taxon>
        <taxon>Glossata</taxon>
        <taxon>Ditrysia</taxon>
        <taxon>Tineoidea</taxon>
        <taxon>Psychidae</taxon>
        <taxon>Oiketicinae</taxon>
        <taxon>Eumeta</taxon>
    </lineage>
</organism>
<feature type="compositionally biased region" description="Basic and acidic residues" evidence="1">
    <location>
        <begin position="190"/>
        <end position="200"/>
    </location>
</feature>
<proteinExistence type="predicted"/>
<comment type="caution">
    <text evidence="2">The sequence shown here is derived from an EMBL/GenBank/DDBJ whole genome shotgun (WGS) entry which is preliminary data.</text>
</comment>
<reference evidence="2 3" key="1">
    <citation type="journal article" date="2019" name="Commun. Biol.">
        <title>The bagworm genome reveals a unique fibroin gene that provides high tensile strength.</title>
        <authorList>
            <person name="Kono N."/>
            <person name="Nakamura H."/>
            <person name="Ohtoshi R."/>
            <person name="Tomita M."/>
            <person name="Numata K."/>
            <person name="Arakawa K."/>
        </authorList>
    </citation>
    <scope>NUCLEOTIDE SEQUENCE [LARGE SCALE GENOMIC DNA]</scope>
</reference>
<evidence type="ECO:0000313" key="2">
    <source>
        <dbReference type="EMBL" id="GBP19076.1"/>
    </source>
</evidence>
<name>A0A4C1TZN9_EUMVA</name>
<dbReference type="EMBL" id="BGZK01000104">
    <property type="protein sequence ID" value="GBP19076.1"/>
    <property type="molecule type" value="Genomic_DNA"/>
</dbReference>
<keyword evidence="3" id="KW-1185">Reference proteome</keyword>
<gene>
    <name evidence="2" type="ORF">EVAR_83388_1</name>
</gene>
<feature type="region of interest" description="Disordered" evidence="1">
    <location>
        <begin position="182"/>
        <end position="213"/>
    </location>
</feature>
<evidence type="ECO:0000313" key="3">
    <source>
        <dbReference type="Proteomes" id="UP000299102"/>
    </source>
</evidence>